<organism evidence="7 8">
    <name type="scientific">Hibiscus syriacus</name>
    <name type="common">Rose of Sharon</name>
    <dbReference type="NCBI Taxonomy" id="106335"/>
    <lineage>
        <taxon>Eukaryota</taxon>
        <taxon>Viridiplantae</taxon>
        <taxon>Streptophyta</taxon>
        <taxon>Embryophyta</taxon>
        <taxon>Tracheophyta</taxon>
        <taxon>Spermatophyta</taxon>
        <taxon>Magnoliopsida</taxon>
        <taxon>eudicotyledons</taxon>
        <taxon>Gunneridae</taxon>
        <taxon>Pentapetalae</taxon>
        <taxon>rosids</taxon>
        <taxon>malvids</taxon>
        <taxon>Malvales</taxon>
        <taxon>Malvaceae</taxon>
        <taxon>Malvoideae</taxon>
        <taxon>Hibiscus</taxon>
    </lineage>
</organism>
<dbReference type="InterPro" id="IPR044533">
    <property type="entry name" value="FLZ1/2/3"/>
</dbReference>
<comment type="similarity">
    <text evidence="1">Belongs to the FLZ family.</text>
</comment>
<dbReference type="InterPro" id="IPR007650">
    <property type="entry name" value="Zf-FLZ_dom"/>
</dbReference>
<reference evidence="7" key="1">
    <citation type="submission" date="2019-09" db="EMBL/GenBank/DDBJ databases">
        <title>Draft genome information of white flower Hibiscus syriacus.</title>
        <authorList>
            <person name="Kim Y.-M."/>
        </authorList>
    </citation>
    <scope>NUCLEOTIDE SEQUENCE [LARGE SCALE GENOMIC DNA]</scope>
    <source>
        <strain evidence="7">YM2019G1</strain>
    </source>
</reference>
<feature type="domain" description="FLZ-type" evidence="6">
    <location>
        <begin position="79"/>
        <end position="123"/>
    </location>
</feature>
<keyword evidence="3" id="KW-0862">Zinc</keyword>
<feature type="zinc finger region" description="FLZ-type" evidence="4">
    <location>
        <begin position="79"/>
        <end position="123"/>
    </location>
</feature>
<name>A0A6A2X493_HIBSY</name>
<comment type="caution">
    <text evidence="7">The sequence shown here is derived from an EMBL/GenBank/DDBJ whole genome shotgun (WGS) entry which is preliminary data.</text>
</comment>
<dbReference type="PANTHER" id="PTHR46057:SF9">
    <property type="entry name" value="FCS-LIKE ZINC FINGER 1"/>
    <property type="match status" value="1"/>
</dbReference>
<keyword evidence="3" id="KW-0863">Zinc-finger</keyword>
<evidence type="ECO:0000256" key="5">
    <source>
        <dbReference type="SAM" id="MobiDB-lite"/>
    </source>
</evidence>
<evidence type="ECO:0000259" key="6">
    <source>
        <dbReference type="PROSITE" id="PS51795"/>
    </source>
</evidence>
<dbReference type="AlphaFoldDB" id="A0A6A2X493"/>
<feature type="region of interest" description="Disordered" evidence="5">
    <location>
        <begin position="120"/>
        <end position="162"/>
    </location>
</feature>
<evidence type="ECO:0000256" key="3">
    <source>
        <dbReference type="ARBA" id="ARBA00022771"/>
    </source>
</evidence>
<evidence type="ECO:0000256" key="1">
    <source>
        <dbReference type="ARBA" id="ARBA00009374"/>
    </source>
</evidence>
<accession>A0A6A2X493</accession>
<dbReference type="EMBL" id="VEPZ02001718">
    <property type="protein sequence ID" value="KAE8661855.1"/>
    <property type="molecule type" value="Genomic_DNA"/>
</dbReference>
<dbReference type="PROSITE" id="PS51795">
    <property type="entry name" value="ZF_FLZ"/>
    <property type="match status" value="1"/>
</dbReference>
<sequence>MESYAPPRRPCFIEEDDGLASLPDMEAGYSGSNYQRVNKYGSFSRPLLKNLPSFSSGSVPSPRSARFYDSRFDDVQQPHFLDACFLCNKPLGGNRDIFMYRGDTPFCSEDCRQEQIDMDEAKEKNKNLSSSMKAMRMKDQRKSTSANDDQGFPLRTGTVAAA</sequence>
<protein>
    <submittedName>
        <fullName evidence="7">Poly(U)-specific endoribonuclease-B-like</fullName>
    </submittedName>
</protein>
<dbReference type="PANTHER" id="PTHR46057">
    <property type="entry name" value="FCS-LIKE ZINC FINGER 1-RELATED"/>
    <property type="match status" value="1"/>
</dbReference>
<keyword evidence="2" id="KW-0479">Metal-binding</keyword>
<evidence type="ECO:0000313" key="8">
    <source>
        <dbReference type="Proteomes" id="UP000436088"/>
    </source>
</evidence>
<dbReference type="Pfam" id="PF04570">
    <property type="entry name" value="zf-FLZ"/>
    <property type="match status" value="1"/>
</dbReference>
<dbReference type="Proteomes" id="UP000436088">
    <property type="component" value="Unassembled WGS sequence"/>
</dbReference>
<proteinExistence type="inferred from homology"/>
<dbReference type="GO" id="GO:0008270">
    <property type="term" value="F:zinc ion binding"/>
    <property type="evidence" value="ECO:0007669"/>
    <property type="project" value="UniProtKB-KW"/>
</dbReference>
<keyword evidence="8" id="KW-1185">Reference proteome</keyword>
<evidence type="ECO:0000256" key="2">
    <source>
        <dbReference type="ARBA" id="ARBA00022723"/>
    </source>
</evidence>
<dbReference type="OrthoDB" id="1916924at2759"/>
<evidence type="ECO:0000256" key="4">
    <source>
        <dbReference type="PROSITE-ProRule" id="PRU01131"/>
    </source>
</evidence>
<gene>
    <name evidence="7" type="ORF">F3Y22_tig00113722pilonHSYRG00169</name>
</gene>
<evidence type="ECO:0000313" key="7">
    <source>
        <dbReference type="EMBL" id="KAE8661855.1"/>
    </source>
</evidence>